<dbReference type="InterPro" id="IPR000639">
    <property type="entry name" value="Epox_hydrolase-like"/>
</dbReference>
<keyword evidence="5" id="KW-1185">Reference proteome</keyword>
<proteinExistence type="inferred from homology"/>
<evidence type="ECO:0000313" key="4">
    <source>
        <dbReference type="EMBL" id="KAL1587571.1"/>
    </source>
</evidence>
<dbReference type="GeneID" id="96005240"/>
<dbReference type="Proteomes" id="UP000803884">
    <property type="component" value="Unassembled WGS sequence"/>
</dbReference>
<comment type="similarity">
    <text evidence="2">Belongs to the AB hydrolase superfamily. Epoxide hydrolase family.</text>
</comment>
<evidence type="ECO:0000256" key="1">
    <source>
        <dbReference type="ARBA" id="ARBA00022801"/>
    </source>
</evidence>
<dbReference type="SUPFAM" id="SSF53474">
    <property type="entry name" value="alpha/beta-Hydrolases"/>
    <property type="match status" value="1"/>
</dbReference>
<name>A0AB34KVJ9_9PEZI</name>
<evidence type="ECO:0000259" key="3">
    <source>
        <dbReference type="Pfam" id="PF00561"/>
    </source>
</evidence>
<dbReference type="AlphaFoldDB" id="A0AB34KVJ9"/>
<comment type="caution">
    <text evidence="4">The sequence shown here is derived from an EMBL/GenBank/DDBJ whole genome shotgun (WGS) entry which is preliminary data.</text>
</comment>
<dbReference type="InterPro" id="IPR029058">
    <property type="entry name" value="AB_hydrolase_fold"/>
</dbReference>
<gene>
    <name evidence="4" type="ORF">WHR41_03796</name>
</gene>
<dbReference type="EMBL" id="JAAQHG020000010">
    <property type="protein sequence ID" value="KAL1587571.1"/>
    <property type="molecule type" value="Genomic_DNA"/>
</dbReference>
<dbReference type="PANTHER" id="PTHR43329">
    <property type="entry name" value="EPOXIDE HYDROLASE"/>
    <property type="match status" value="1"/>
</dbReference>
<dbReference type="RefSeq" id="XP_069230676.1">
    <property type="nucleotide sequence ID" value="XM_069372402.1"/>
</dbReference>
<accession>A0AB34KVJ9</accession>
<dbReference type="PRINTS" id="PR00412">
    <property type="entry name" value="EPOXHYDRLASE"/>
</dbReference>
<dbReference type="Gene3D" id="3.40.50.1820">
    <property type="entry name" value="alpha/beta hydrolase"/>
    <property type="match status" value="1"/>
</dbReference>
<dbReference type="InterPro" id="IPR000073">
    <property type="entry name" value="AB_hydrolase_1"/>
</dbReference>
<dbReference type="GO" id="GO:0016787">
    <property type="term" value="F:hydrolase activity"/>
    <property type="evidence" value="ECO:0007669"/>
    <property type="project" value="UniProtKB-KW"/>
</dbReference>
<sequence length="351" mass="39782">MAPFEEHEVTYADDKKIFYLAAGPTDGPLLMFIHGWPAIGKLWKPQLDAFASLGFRVVAPDMPGYGRSTARKVTEDYAQENVNKGMLELLKHTGRDKAIWIGHDWGCGSVWTFAAHFPEHCIAAAGLCVPYGAIEFGLDELLKTVDRDIYPEAEYPYGQWAYQKFYESDFEKASAFFDADIPAFLRASRTKGNPNAVGKPAPLAHIVKDGGWMGGAEKPDPKFRHIPLEYTVYESEDAYNEFVAAMEKTGFWPADAWYMNHERNRAYTLEKRKNGGDLEFPVLFVHATYDTVCATDNPKLMARMRQQCKNLKEARVDASHWVAEEKPEEVNAVLAKWLMEEVKGIWPAKWV</sequence>
<evidence type="ECO:0000313" key="5">
    <source>
        <dbReference type="Proteomes" id="UP000803884"/>
    </source>
</evidence>
<dbReference type="Pfam" id="PF00561">
    <property type="entry name" value="Abhydrolase_1"/>
    <property type="match status" value="1"/>
</dbReference>
<keyword evidence="1" id="KW-0378">Hydrolase</keyword>
<organism evidence="4 5">
    <name type="scientific">Cladosporium halotolerans</name>
    <dbReference type="NCBI Taxonomy" id="1052096"/>
    <lineage>
        <taxon>Eukaryota</taxon>
        <taxon>Fungi</taxon>
        <taxon>Dikarya</taxon>
        <taxon>Ascomycota</taxon>
        <taxon>Pezizomycotina</taxon>
        <taxon>Dothideomycetes</taxon>
        <taxon>Dothideomycetidae</taxon>
        <taxon>Cladosporiales</taxon>
        <taxon>Cladosporiaceae</taxon>
        <taxon>Cladosporium</taxon>
    </lineage>
</organism>
<reference evidence="4 5" key="1">
    <citation type="journal article" date="2020" name="Microbiol. Resour. Announc.">
        <title>Draft Genome Sequence of a Cladosporium Species Isolated from the Mesophotic Ascidian Didemnum maculosum.</title>
        <authorList>
            <person name="Gioti A."/>
            <person name="Siaperas R."/>
            <person name="Nikolaivits E."/>
            <person name="Le Goff G."/>
            <person name="Ouazzani J."/>
            <person name="Kotoulas G."/>
            <person name="Topakas E."/>
        </authorList>
    </citation>
    <scope>NUCLEOTIDE SEQUENCE [LARGE SCALE GENOMIC DNA]</scope>
    <source>
        <strain evidence="4 5">TM138-S3</strain>
    </source>
</reference>
<feature type="domain" description="AB hydrolase-1" evidence="3">
    <location>
        <begin position="28"/>
        <end position="327"/>
    </location>
</feature>
<protein>
    <recommendedName>
        <fullName evidence="3">AB hydrolase-1 domain-containing protein</fullName>
    </recommendedName>
</protein>
<evidence type="ECO:0000256" key="2">
    <source>
        <dbReference type="ARBA" id="ARBA00038334"/>
    </source>
</evidence>